<feature type="domain" description="Flavin reductase like" evidence="4">
    <location>
        <begin position="9"/>
        <end position="155"/>
    </location>
</feature>
<comment type="cofactor">
    <cofactor evidence="1">
        <name>FMN</name>
        <dbReference type="ChEBI" id="CHEBI:58210"/>
    </cofactor>
</comment>
<dbReference type="PANTHER" id="PTHR43567:SF1">
    <property type="entry name" value="FLAVOREDOXIN"/>
    <property type="match status" value="1"/>
</dbReference>
<dbReference type="InterPro" id="IPR002563">
    <property type="entry name" value="Flavin_Rdtase-like_dom"/>
</dbReference>
<evidence type="ECO:0000313" key="6">
    <source>
        <dbReference type="Proteomes" id="UP000524246"/>
    </source>
</evidence>
<dbReference type="SUPFAM" id="SSF50475">
    <property type="entry name" value="FMN-binding split barrel"/>
    <property type="match status" value="1"/>
</dbReference>
<keyword evidence="2" id="KW-0285">Flavoprotein</keyword>
<evidence type="ECO:0000259" key="4">
    <source>
        <dbReference type="SMART" id="SM00903"/>
    </source>
</evidence>
<dbReference type="SMART" id="SM00903">
    <property type="entry name" value="Flavin_Reduct"/>
    <property type="match status" value="1"/>
</dbReference>
<dbReference type="PANTHER" id="PTHR43567">
    <property type="entry name" value="FLAVOREDOXIN-RELATED-RELATED"/>
    <property type="match status" value="1"/>
</dbReference>
<accession>A0A7X9FTM1</accession>
<dbReference type="AlphaFoldDB" id="A0A7X9FTM1"/>
<dbReference type="EMBL" id="JAAZON010000597">
    <property type="protein sequence ID" value="NMC64088.1"/>
    <property type="molecule type" value="Genomic_DNA"/>
</dbReference>
<dbReference type="Pfam" id="PF01613">
    <property type="entry name" value="Flavin_Reduct"/>
    <property type="match status" value="1"/>
</dbReference>
<name>A0A7X9FTM1_9DELT</name>
<dbReference type="GO" id="GO:0010181">
    <property type="term" value="F:FMN binding"/>
    <property type="evidence" value="ECO:0007669"/>
    <property type="project" value="InterPro"/>
</dbReference>
<comment type="caution">
    <text evidence="5">The sequence shown here is derived from an EMBL/GenBank/DDBJ whole genome shotgun (WGS) entry which is preliminary data.</text>
</comment>
<dbReference type="InterPro" id="IPR012349">
    <property type="entry name" value="Split_barrel_FMN-bd"/>
</dbReference>
<dbReference type="InterPro" id="IPR052174">
    <property type="entry name" value="Flavoredoxin"/>
</dbReference>
<evidence type="ECO:0000256" key="2">
    <source>
        <dbReference type="ARBA" id="ARBA00022630"/>
    </source>
</evidence>
<protein>
    <submittedName>
        <fullName evidence="5">Flavin reductase family protein</fullName>
    </submittedName>
</protein>
<evidence type="ECO:0000256" key="1">
    <source>
        <dbReference type="ARBA" id="ARBA00001917"/>
    </source>
</evidence>
<dbReference type="GO" id="GO:0016646">
    <property type="term" value="F:oxidoreductase activity, acting on the CH-NH group of donors, NAD or NADP as acceptor"/>
    <property type="evidence" value="ECO:0007669"/>
    <property type="project" value="UniProtKB-ARBA"/>
</dbReference>
<evidence type="ECO:0000313" key="5">
    <source>
        <dbReference type="EMBL" id="NMC64088.1"/>
    </source>
</evidence>
<dbReference type="Proteomes" id="UP000524246">
    <property type="component" value="Unassembled WGS sequence"/>
</dbReference>
<reference evidence="5 6" key="1">
    <citation type="journal article" date="2020" name="Biotechnol. Biofuels">
        <title>New insights from the biogas microbiome by comprehensive genome-resolved metagenomics of nearly 1600 species originating from multiple anaerobic digesters.</title>
        <authorList>
            <person name="Campanaro S."/>
            <person name="Treu L."/>
            <person name="Rodriguez-R L.M."/>
            <person name="Kovalovszki A."/>
            <person name="Ziels R.M."/>
            <person name="Maus I."/>
            <person name="Zhu X."/>
            <person name="Kougias P.G."/>
            <person name="Basile A."/>
            <person name="Luo G."/>
            <person name="Schluter A."/>
            <person name="Konstantinidis K.T."/>
            <person name="Angelidaki I."/>
        </authorList>
    </citation>
    <scope>NUCLEOTIDE SEQUENCE [LARGE SCALE GENOMIC DNA]</scope>
    <source>
        <strain evidence="5">AS27yjCOA_65</strain>
    </source>
</reference>
<sequence>MKKSLGAKTIVHPTPVFIVGTYDVAGKPNVMNAAWGGICCSQPPCVSVSLRAATYSHGAILARKAFTISIASEKYIKEADYFGIASGRNVNKFEDTKLTPEPSNIVDAPYVKEFPLVLECELFQVHELGLHTQFIGKILDVKVDEDLCGPEGYPDLTLLKPVIFAPDTHKYFGAGTFLGNAFEIGKIFGSRE</sequence>
<gene>
    <name evidence="5" type="ORF">GYA55_13070</name>
</gene>
<organism evidence="5 6">
    <name type="scientific">SAR324 cluster bacterium</name>
    <dbReference type="NCBI Taxonomy" id="2024889"/>
    <lineage>
        <taxon>Bacteria</taxon>
        <taxon>Deltaproteobacteria</taxon>
        <taxon>SAR324 cluster</taxon>
    </lineage>
</organism>
<evidence type="ECO:0000256" key="3">
    <source>
        <dbReference type="ARBA" id="ARBA00038054"/>
    </source>
</evidence>
<dbReference type="Gene3D" id="2.30.110.10">
    <property type="entry name" value="Electron Transport, Fmn-binding Protein, Chain A"/>
    <property type="match status" value="1"/>
</dbReference>
<comment type="similarity">
    <text evidence="3">Belongs to the flavoredoxin family.</text>
</comment>
<proteinExistence type="inferred from homology"/>